<reference evidence="2" key="1">
    <citation type="journal article" date="2021" name="Proc. Natl. Acad. Sci. U.S.A.">
        <title>A Catalog of Tens of Thousands of Viruses from Human Metagenomes Reveals Hidden Associations with Chronic Diseases.</title>
        <authorList>
            <person name="Tisza M.J."/>
            <person name="Buck C.B."/>
        </authorList>
    </citation>
    <scope>NUCLEOTIDE SEQUENCE</scope>
    <source>
        <strain evidence="2">CtzyE57</strain>
    </source>
</reference>
<evidence type="ECO:0000313" key="2">
    <source>
        <dbReference type="EMBL" id="DAF50124.1"/>
    </source>
</evidence>
<accession>A0A8S5SGE5</accession>
<evidence type="ECO:0000256" key="1">
    <source>
        <dbReference type="SAM" id="MobiDB-lite"/>
    </source>
</evidence>
<organism evidence="2">
    <name type="scientific">Siphoviridae sp. ctzyE57</name>
    <dbReference type="NCBI Taxonomy" id="2827982"/>
    <lineage>
        <taxon>Viruses</taxon>
        <taxon>Duplodnaviria</taxon>
        <taxon>Heunggongvirae</taxon>
        <taxon>Uroviricota</taxon>
        <taxon>Caudoviricetes</taxon>
    </lineage>
</organism>
<feature type="region of interest" description="Disordered" evidence="1">
    <location>
        <begin position="1"/>
        <end position="30"/>
    </location>
</feature>
<sequence>MYSLPSSSSRKTKKATGRIPDIQKSVLARI</sequence>
<proteinExistence type="predicted"/>
<name>A0A8S5SGE5_9CAUD</name>
<protein>
    <submittedName>
        <fullName evidence="2">Uncharacterized protein</fullName>
    </submittedName>
</protein>
<dbReference type="EMBL" id="BK032592">
    <property type="protein sequence ID" value="DAF50124.1"/>
    <property type="molecule type" value="Genomic_DNA"/>
</dbReference>